<dbReference type="GO" id="GO:0042134">
    <property type="term" value="F:rRNA primary transcript binding"/>
    <property type="evidence" value="ECO:0007669"/>
    <property type="project" value="InterPro"/>
</dbReference>
<dbReference type="InterPro" id="IPR007109">
    <property type="entry name" value="Brix"/>
</dbReference>
<evidence type="ECO:0000259" key="1">
    <source>
        <dbReference type="PROSITE" id="PS50833"/>
    </source>
</evidence>
<dbReference type="AlphaFoldDB" id="B4JHS9"/>
<dbReference type="OrthoDB" id="10253204at2759"/>
<dbReference type="GO" id="GO:0034457">
    <property type="term" value="C:Mpp10 complex"/>
    <property type="evidence" value="ECO:0007669"/>
    <property type="project" value="UniProtKB-ARBA"/>
</dbReference>
<evidence type="ECO:0000313" key="2">
    <source>
        <dbReference type="EMBL" id="EDV93918.1"/>
    </source>
</evidence>
<protein>
    <submittedName>
        <fullName evidence="2">GH18024</fullName>
    </submittedName>
</protein>
<dbReference type="Proteomes" id="UP000001070">
    <property type="component" value="Unassembled WGS sequence"/>
</dbReference>
<dbReference type="FunCoup" id="B4JHS9">
    <property type="interactions" value="1881"/>
</dbReference>
<dbReference type="GO" id="GO:0030515">
    <property type="term" value="F:snoRNA binding"/>
    <property type="evidence" value="ECO:0007669"/>
    <property type="project" value="TreeGrafter"/>
</dbReference>
<dbReference type="GO" id="GO:0042274">
    <property type="term" value="P:ribosomal small subunit biogenesis"/>
    <property type="evidence" value="ECO:0007669"/>
    <property type="project" value="UniProtKB-ARBA"/>
</dbReference>
<dbReference type="PROSITE" id="PS50833">
    <property type="entry name" value="BRIX"/>
    <property type="match status" value="1"/>
</dbReference>
<dbReference type="PANTHER" id="PTHR22734">
    <property type="entry name" value="U3 SMALL NUCLEOLAR RIBONUCLEOPROTEIN PROTEIN IMP4"/>
    <property type="match status" value="1"/>
</dbReference>
<dbReference type="KEGG" id="dgr:6563693"/>
<organism evidence="3">
    <name type="scientific">Drosophila grimshawi</name>
    <name type="common">Hawaiian fruit fly</name>
    <name type="synonym">Idiomyia grimshawi</name>
    <dbReference type="NCBI Taxonomy" id="7222"/>
    <lineage>
        <taxon>Eukaryota</taxon>
        <taxon>Metazoa</taxon>
        <taxon>Ecdysozoa</taxon>
        <taxon>Arthropoda</taxon>
        <taxon>Hexapoda</taxon>
        <taxon>Insecta</taxon>
        <taxon>Pterygota</taxon>
        <taxon>Neoptera</taxon>
        <taxon>Endopterygota</taxon>
        <taxon>Diptera</taxon>
        <taxon>Brachycera</taxon>
        <taxon>Muscomorpha</taxon>
        <taxon>Ephydroidea</taxon>
        <taxon>Drosophilidae</taxon>
        <taxon>Drosophila</taxon>
        <taxon>Hawaiian Drosophila</taxon>
    </lineage>
</organism>
<dbReference type="PANTHER" id="PTHR22734:SF2">
    <property type="entry name" value="U3 SMALL NUCLEOLAR RIBONUCLEOPROTEIN PROTEIN IMP4"/>
    <property type="match status" value="1"/>
</dbReference>
<reference evidence="2 3" key="1">
    <citation type="journal article" date="2007" name="Nature">
        <title>Evolution of genes and genomes on the Drosophila phylogeny.</title>
        <authorList>
            <consortium name="Drosophila 12 Genomes Consortium"/>
            <person name="Clark A.G."/>
            <person name="Eisen M.B."/>
            <person name="Smith D.R."/>
            <person name="Bergman C.M."/>
            <person name="Oliver B."/>
            <person name="Markow T.A."/>
            <person name="Kaufman T.C."/>
            <person name="Kellis M."/>
            <person name="Gelbart W."/>
            <person name="Iyer V.N."/>
            <person name="Pollard D.A."/>
            <person name="Sackton T.B."/>
            <person name="Larracuente A.M."/>
            <person name="Singh N.D."/>
            <person name="Abad J.P."/>
            <person name="Abt D.N."/>
            <person name="Adryan B."/>
            <person name="Aguade M."/>
            <person name="Akashi H."/>
            <person name="Anderson W.W."/>
            <person name="Aquadro C.F."/>
            <person name="Ardell D.H."/>
            <person name="Arguello R."/>
            <person name="Artieri C.G."/>
            <person name="Barbash D.A."/>
            <person name="Barker D."/>
            <person name="Barsanti P."/>
            <person name="Batterham P."/>
            <person name="Batzoglou S."/>
            <person name="Begun D."/>
            <person name="Bhutkar A."/>
            <person name="Blanco E."/>
            <person name="Bosak S.A."/>
            <person name="Bradley R.K."/>
            <person name="Brand A.D."/>
            <person name="Brent M.R."/>
            <person name="Brooks A.N."/>
            <person name="Brown R.H."/>
            <person name="Butlin R.K."/>
            <person name="Caggese C."/>
            <person name="Calvi B.R."/>
            <person name="Bernardo de Carvalho A."/>
            <person name="Caspi A."/>
            <person name="Castrezana S."/>
            <person name="Celniker S.E."/>
            <person name="Chang J.L."/>
            <person name="Chapple C."/>
            <person name="Chatterji S."/>
            <person name="Chinwalla A."/>
            <person name="Civetta A."/>
            <person name="Clifton S.W."/>
            <person name="Comeron J.M."/>
            <person name="Costello J.C."/>
            <person name="Coyne J.A."/>
            <person name="Daub J."/>
            <person name="David R.G."/>
            <person name="Delcher A.L."/>
            <person name="Delehaunty K."/>
            <person name="Do C.B."/>
            <person name="Ebling H."/>
            <person name="Edwards K."/>
            <person name="Eickbush T."/>
            <person name="Evans J.D."/>
            <person name="Filipski A."/>
            <person name="Findeiss S."/>
            <person name="Freyhult E."/>
            <person name="Fulton L."/>
            <person name="Fulton R."/>
            <person name="Garcia A.C."/>
            <person name="Gardiner A."/>
            <person name="Garfield D.A."/>
            <person name="Garvin B.E."/>
            <person name="Gibson G."/>
            <person name="Gilbert D."/>
            <person name="Gnerre S."/>
            <person name="Godfrey J."/>
            <person name="Good R."/>
            <person name="Gotea V."/>
            <person name="Gravely B."/>
            <person name="Greenberg A.J."/>
            <person name="Griffiths-Jones S."/>
            <person name="Gross S."/>
            <person name="Guigo R."/>
            <person name="Gustafson E.A."/>
            <person name="Haerty W."/>
            <person name="Hahn M.W."/>
            <person name="Halligan D.L."/>
            <person name="Halpern A.L."/>
            <person name="Halter G.M."/>
            <person name="Han M.V."/>
            <person name="Heger A."/>
            <person name="Hillier L."/>
            <person name="Hinrichs A.S."/>
            <person name="Holmes I."/>
            <person name="Hoskins R.A."/>
            <person name="Hubisz M.J."/>
            <person name="Hultmark D."/>
            <person name="Huntley M.A."/>
            <person name="Jaffe D.B."/>
            <person name="Jagadeeshan S."/>
            <person name="Jeck W.R."/>
            <person name="Johnson J."/>
            <person name="Jones C.D."/>
            <person name="Jordan W.C."/>
            <person name="Karpen G.H."/>
            <person name="Kataoka E."/>
            <person name="Keightley P.D."/>
            <person name="Kheradpour P."/>
            <person name="Kirkness E.F."/>
            <person name="Koerich L.B."/>
            <person name="Kristiansen K."/>
            <person name="Kudrna D."/>
            <person name="Kulathinal R.J."/>
            <person name="Kumar S."/>
            <person name="Kwok R."/>
            <person name="Lander E."/>
            <person name="Langley C.H."/>
            <person name="Lapoint R."/>
            <person name="Lazzaro B.P."/>
            <person name="Lee S.J."/>
            <person name="Levesque L."/>
            <person name="Li R."/>
            <person name="Lin C.F."/>
            <person name="Lin M.F."/>
            <person name="Lindblad-Toh K."/>
            <person name="Llopart A."/>
            <person name="Long M."/>
            <person name="Low L."/>
            <person name="Lozovsky E."/>
            <person name="Lu J."/>
            <person name="Luo M."/>
            <person name="Machado C.A."/>
            <person name="Makalowski W."/>
            <person name="Marzo M."/>
            <person name="Matsuda M."/>
            <person name="Matzkin L."/>
            <person name="McAllister B."/>
            <person name="McBride C.S."/>
            <person name="McKernan B."/>
            <person name="McKernan K."/>
            <person name="Mendez-Lago M."/>
            <person name="Minx P."/>
            <person name="Mollenhauer M.U."/>
            <person name="Montooth K."/>
            <person name="Mount S.M."/>
            <person name="Mu X."/>
            <person name="Myers E."/>
            <person name="Negre B."/>
            <person name="Newfeld S."/>
            <person name="Nielsen R."/>
            <person name="Noor M.A."/>
            <person name="O'Grady P."/>
            <person name="Pachter L."/>
            <person name="Papaceit M."/>
            <person name="Parisi M.J."/>
            <person name="Parisi M."/>
            <person name="Parts L."/>
            <person name="Pedersen J.S."/>
            <person name="Pesole G."/>
            <person name="Phillippy A.M."/>
            <person name="Ponting C.P."/>
            <person name="Pop M."/>
            <person name="Porcelli D."/>
            <person name="Powell J.R."/>
            <person name="Prohaska S."/>
            <person name="Pruitt K."/>
            <person name="Puig M."/>
            <person name="Quesneville H."/>
            <person name="Ram K.R."/>
            <person name="Rand D."/>
            <person name="Rasmussen M.D."/>
            <person name="Reed L.K."/>
            <person name="Reenan R."/>
            <person name="Reily A."/>
            <person name="Remington K.A."/>
            <person name="Rieger T.T."/>
            <person name="Ritchie M.G."/>
            <person name="Robin C."/>
            <person name="Rogers Y.H."/>
            <person name="Rohde C."/>
            <person name="Rozas J."/>
            <person name="Rubenfield M.J."/>
            <person name="Ruiz A."/>
            <person name="Russo S."/>
            <person name="Salzberg S.L."/>
            <person name="Sanchez-Gracia A."/>
            <person name="Saranga D.J."/>
            <person name="Sato H."/>
            <person name="Schaeffer S.W."/>
            <person name="Schatz M.C."/>
            <person name="Schlenke T."/>
            <person name="Schwartz R."/>
            <person name="Segarra C."/>
            <person name="Singh R.S."/>
            <person name="Sirot L."/>
            <person name="Sirota M."/>
            <person name="Sisneros N.B."/>
            <person name="Smith C.D."/>
            <person name="Smith T.F."/>
            <person name="Spieth J."/>
            <person name="Stage D.E."/>
            <person name="Stark A."/>
            <person name="Stephan W."/>
            <person name="Strausberg R.L."/>
            <person name="Strempel S."/>
            <person name="Sturgill D."/>
            <person name="Sutton G."/>
            <person name="Sutton G.G."/>
            <person name="Tao W."/>
            <person name="Teichmann S."/>
            <person name="Tobari Y.N."/>
            <person name="Tomimura Y."/>
            <person name="Tsolas J.M."/>
            <person name="Valente V.L."/>
            <person name="Venter E."/>
            <person name="Venter J.C."/>
            <person name="Vicario S."/>
            <person name="Vieira F.G."/>
            <person name="Vilella A.J."/>
            <person name="Villasante A."/>
            <person name="Walenz B."/>
            <person name="Wang J."/>
            <person name="Wasserman M."/>
            <person name="Watts T."/>
            <person name="Wilson D."/>
            <person name="Wilson R.K."/>
            <person name="Wing R.A."/>
            <person name="Wolfner M.F."/>
            <person name="Wong A."/>
            <person name="Wong G.K."/>
            <person name="Wu C.I."/>
            <person name="Wu G."/>
            <person name="Yamamoto D."/>
            <person name="Yang H.P."/>
            <person name="Yang S.P."/>
            <person name="Yorke J.A."/>
            <person name="Yoshida K."/>
            <person name="Zdobnov E."/>
            <person name="Zhang P."/>
            <person name="Zhang Y."/>
            <person name="Zimin A.V."/>
            <person name="Baldwin J."/>
            <person name="Abdouelleil A."/>
            <person name="Abdulkadir J."/>
            <person name="Abebe A."/>
            <person name="Abera B."/>
            <person name="Abreu J."/>
            <person name="Acer S.C."/>
            <person name="Aftuck L."/>
            <person name="Alexander A."/>
            <person name="An P."/>
            <person name="Anderson E."/>
            <person name="Anderson S."/>
            <person name="Arachi H."/>
            <person name="Azer M."/>
            <person name="Bachantsang P."/>
            <person name="Barry A."/>
            <person name="Bayul T."/>
            <person name="Berlin A."/>
            <person name="Bessette D."/>
            <person name="Bloom T."/>
            <person name="Blye J."/>
            <person name="Boguslavskiy L."/>
            <person name="Bonnet C."/>
            <person name="Boukhgalter B."/>
            <person name="Bourzgui I."/>
            <person name="Brown A."/>
            <person name="Cahill P."/>
            <person name="Channer S."/>
            <person name="Cheshatsang Y."/>
            <person name="Chuda L."/>
            <person name="Citroen M."/>
            <person name="Collymore A."/>
            <person name="Cooke P."/>
            <person name="Costello M."/>
            <person name="D'Aco K."/>
            <person name="Daza R."/>
            <person name="De Haan G."/>
            <person name="DeGray S."/>
            <person name="DeMaso C."/>
            <person name="Dhargay N."/>
            <person name="Dooley K."/>
            <person name="Dooley E."/>
            <person name="Doricent M."/>
            <person name="Dorje P."/>
            <person name="Dorjee K."/>
            <person name="Dupes A."/>
            <person name="Elong R."/>
            <person name="Falk J."/>
            <person name="Farina A."/>
            <person name="Faro S."/>
            <person name="Ferguson D."/>
            <person name="Fisher S."/>
            <person name="Foley C.D."/>
            <person name="Franke A."/>
            <person name="Friedrich D."/>
            <person name="Gadbois L."/>
            <person name="Gearin G."/>
            <person name="Gearin C.R."/>
            <person name="Giannoukos G."/>
            <person name="Goode T."/>
            <person name="Graham J."/>
            <person name="Grandbois E."/>
            <person name="Grewal S."/>
            <person name="Gyaltsen K."/>
            <person name="Hafez N."/>
            <person name="Hagos B."/>
            <person name="Hall J."/>
            <person name="Henson C."/>
            <person name="Hollinger A."/>
            <person name="Honan T."/>
            <person name="Huard M.D."/>
            <person name="Hughes L."/>
            <person name="Hurhula B."/>
            <person name="Husby M.E."/>
            <person name="Kamat A."/>
            <person name="Kanga B."/>
            <person name="Kashin S."/>
            <person name="Khazanovich D."/>
            <person name="Kisner P."/>
            <person name="Lance K."/>
            <person name="Lara M."/>
            <person name="Lee W."/>
            <person name="Lennon N."/>
            <person name="Letendre F."/>
            <person name="LeVine R."/>
            <person name="Lipovsky A."/>
            <person name="Liu X."/>
            <person name="Liu J."/>
            <person name="Liu S."/>
            <person name="Lokyitsang T."/>
            <person name="Lokyitsang Y."/>
            <person name="Lubonja R."/>
            <person name="Lui A."/>
            <person name="MacDonald P."/>
            <person name="Magnisalis V."/>
            <person name="Maru K."/>
            <person name="Matthews C."/>
            <person name="McCusker W."/>
            <person name="McDonough S."/>
            <person name="Mehta T."/>
            <person name="Meldrim J."/>
            <person name="Meneus L."/>
            <person name="Mihai O."/>
            <person name="Mihalev A."/>
            <person name="Mihova T."/>
            <person name="Mittelman R."/>
            <person name="Mlenga V."/>
            <person name="Montmayeur A."/>
            <person name="Mulrain L."/>
            <person name="Navidi A."/>
            <person name="Naylor J."/>
            <person name="Negash T."/>
            <person name="Nguyen T."/>
            <person name="Nguyen N."/>
            <person name="Nicol R."/>
            <person name="Norbu C."/>
            <person name="Norbu N."/>
            <person name="Novod N."/>
            <person name="O'Neill B."/>
            <person name="Osman S."/>
            <person name="Markiewicz E."/>
            <person name="Oyono O.L."/>
            <person name="Patti C."/>
            <person name="Phunkhang P."/>
            <person name="Pierre F."/>
            <person name="Priest M."/>
            <person name="Raghuraman S."/>
            <person name="Rege F."/>
            <person name="Reyes R."/>
            <person name="Rise C."/>
            <person name="Rogov P."/>
            <person name="Ross K."/>
            <person name="Ryan E."/>
            <person name="Settipalli S."/>
            <person name="Shea T."/>
            <person name="Sherpa N."/>
            <person name="Shi L."/>
            <person name="Shih D."/>
            <person name="Sparrow T."/>
            <person name="Spaulding J."/>
            <person name="Stalker J."/>
            <person name="Stange-Thomann N."/>
            <person name="Stavropoulos S."/>
            <person name="Stone C."/>
            <person name="Strader C."/>
            <person name="Tesfaye S."/>
            <person name="Thomson T."/>
            <person name="Thoulutsang Y."/>
            <person name="Thoulutsang D."/>
            <person name="Topham K."/>
            <person name="Topping I."/>
            <person name="Tsamla T."/>
            <person name="Vassiliev H."/>
            <person name="Vo A."/>
            <person name="Wangchuk T."/>
            <person name="Wangdi T."/>
            <person name="Weiand M."/>
            <person name="Wilkinson J."/>
            <person name="Wilson A."/>
            <person name="Yadav S."/>
            <person name="Young G."/>
            <person name="Yu Q."/>
            <person name="Zembek L."/>
            <person name="Zhong D."/>
            <person name="Zimmer A."/>
            <person name="Zwirko Z."/>
            <person name="Jaffe D.B."/>
            <person name="Alvarez P."/>
            <person name="Brockman W."/>
            <person name="Butler J."/>
            <person name="Chin C."/>
            <person name="Gnerre S."/>
            <person name="Grabherr M."/>
            <person name="Kleber M."/>
            <person name="Mauceli E."/>
            <person name="MacCallum I."/>
        </authorList>
    </citation>
    <scope>NUCLEOTIDE SEQUENCE [LARGE SCALE GENOMIC DNA]</scope>
    <source>
        <strain evidence="3">Tucson 15287-2541.00</strain>
    </source>
</reference>
<dbReference type="Gene3D" id="3.40.50.10480">
    <property type="entry name" value="Probable brix-domain ribosomal biogenesis protein"/>
    <property type="match status" value="1"/>
</dbReference>
<dbReference type="GO" id="GO:0032040">
    <property type="term" value="C:small-subunit processome"/>
    <property type="evidence" value="ECO:0007669"/>
    <property type="project" value="TreeGrafter"/>
</dbReference>
<dbReference type="GO" id="GO:0005654">
    <property type="term" value="C:nucleoplasm"/>
    <property type="evidence" value="ECO:0007669"/>
    <property type="project" value="UniProtKB-ARBA"/>
</dbReference>
<keyword evidence="3" id="KW-1185">Reference proteome</keyword>
<dbReference type="Pfam" id="PF04427">
    <property type="entry name" value="Brix"/>
    <property type="match status" value="1"/>
</dbReference>
<evidence type="ECO:0000313" key="3">
    <source>
        <dbReference type="Proteomes" id="UP000001070"/>
    </source>
</evidence>
<dbReference type="PhylomeDB" id="B4JHS9"/>
<dbReference type="STRING" id="7222.B4JHS9"/>
<dbReference type="GO" id="GO:0006364">
    <property type="term" value="P:rRNA processing"/>
    <property type="evidence" value="ECO:0007669"/>
    <property type="project" value="InterPro"/>
</dbReference>
<accession>B4JHS9</accession>
<dbReference type="FunFam" id="3.40.50.10480:FF:000001">
    <property type="entry name" value="IMP4, U3 small nucleolar ribonucleoprotein"/>
    <property type="match status" value="1"/>
</dbReference>
<dbReference type="InterPro" id="IPR044281">
    <property type="entry name" value="IMP4/RPF1"/>
</dbReference>
<sequence length="298" mass="34714">MLRKQARQRREYLYTKSLNERIVAKKKNMLQIAENIKDKTSLRSLNKLQADRVHNSLKFNGDIDSANLTEIDEYQYAGCQDPKIMLTTSHEPSSRLKMFVKELRLIFPNAQQMNRGKYQINALMQACRANNFTDFIIVHEHRGIPDSLVVCHLPFGPTAFFNISDVTMRHDIPDIGPMSEQKPHLIFSNFKSNIALRTVKILKHLFPVPKESSERIMSFINNEDKIVFRHHQYKYVNKEIKLTEAGPRFTLKLYQIKLGTLENIKAVDTEWVNRPYLNTTIKNLVFSNTDIFSNKSNV</sequence>
<dbReference type="EMBL" id="CH916369">
    <property type="protein sequence ID" value="EDV93918.1"/>
    <property type="molecule type" value="Genomic_DNA"/>
</dbReference>
<dbReference type="SMART" id="SM00879">
    <property type="entry name" value="Brix"/>
    <property type="match status" value="1"/>
</dbReference>
<feature type="domain" description="Brix" evidence="1">
    <location>
        <begin position="82"/>
        <end position="262"/>
    </location>
</feature>
<name>B4JHS9_DROGR</name>
<proteinExistence type="predicted"/>
<dbReference type="OMA" id="IGTMSEQ"/>
<dbReference type="SMR" id="B4JHS9"/>
<dbReference type="InParanoid" id="B4JHS9"/>
<dbReference type="HOGENOM" id="CLU_040063_2_0_1"/>
<gene>
    <name evidence="2" type="primary">Dgri\GH18024</name>
    <name evidence="2" type="ORF">Dgri_GH18024</name>
</gene>
<dbReference type="SUPFAM" id="SSF52954">
    <property type="entry name" value="Class II aaRS ABD-related"/>
    <property type="match status" value="1"/>
</dbReference>
<dbReference type="eggNOG" id="KOG2781">
    <property type="taxonomic scope" value="Eukaryota"/>
</dbReference>